<feature type="non-terminal residue" evidence="1">
    <location>
        <position position="214"/>
    </location>
</feature>
<dbReference type="EMBL" id="KK104523">
    <property type="protein sequence ID" value="KIY93791.1"/>
    <property type="molecule type" value="Genomic_DNA"/>
</dbReference>
<dbReference type="AlphaFoldDB" id="A0A0D2LW58"/>
<dbReference type="InterPro" id="IPR009836">
    <property type="entry name" value="GRDP-like"/>
</dbReference>
<protein>
    <submittedName>
        <fullName evidence="1">Uncharacterized protein</fullName>
    </submittedName>
</protein>
<evidence type="ECO:0000313" key="1">
    <source>
        <dbReference type="EMBL" id="KIY93791.1"/>
    </source>
</evidence>
<name>A0A0D2LW58_9CHLO</name>
<evidence type="ECO:0000313" key="2">
    <source>
        <dbReference type="Proteomes" id="UP000054498"/>
    </source>
</evidence>
<reference evidence="1 2" key="1">
    <citation type="journal article" date="2013" name="BMC Genomics">
        <title>Reconstruction of the lipid metabolism for the microalga Monoraphidium neglectum from its genome sequence reveals characteristics suitable for biofuel production.</title>
        <authorList>
            <person name="Bogen C."/>
            <person name="Al-Dilaimi A."/>
            <person name="Albersmeier A."/>
            <person name="Wichmann J."/>
            <person name="Grundmann M."/>
            <person name="Rupp O."/>
            <person name="Lauersen K.J."/>
            <person name="Blifernez-Klassen O."/>
            <person name="Kalinowski J."/>
            <person name="Goesmann A."/>
            <person name="Mussgnug J.H."/>
            <person name="Kruse O."/>
        </authorList>
    </citation>
    <scope>NUCLEOTIDE SEQUENCE [LARGE SCALE GENOMIC DNA]</scope>
    <source>
        <strain evidence="1 2">SAG 48.87</strain>
    </source>
</reference>
<dbReference type="OrthoDB" id="537826at2759"/>
<dbReference type="GeneID" id="25731708"/>
<dbReference type="PANTHER" id="PTHR34365:SF7">
    <property type="entry name" value="GLYCINE-RICH DOMAIN-CONTAINING PROTEIN 1"/>
    <property type="match status" value="1"/>
</dbReference>
<dbReference type="STRING" id="145388.A0A0D2LW58"/>
<dbReference type="PANTHER" id="PTHR34365">
    <property type="entry name" value="ENOLASE (DUF1399)"/>
    <property type="match status" value="1"/>
</dbReference>
<proteinExistence type="predicted"/>
<gene>
    <name evidence="1" type="ORF">MNEG_14172</name>
</gene>
<dbReference type="KEGG" id="mng:MNEG_14172"/>
<sequence length="214" mass="23844">MEVIKLPSLKALVPAAVAHMRLLHAVDTFPRGGVCQGPYLKEALRRYEDVWLPLLSARRLAGQPWQDLVPPLDVAFVWHLHRLQPSLYAADCQRLADAQGHVLHVELSQAFAFTDGTDKAGAASAAAWRAAHPKEPFYPPQPGAATAAFRSRLSADLAAAAVRVPIFTHQLLRQQYVQRPFLNRALARYAKLLLLRKHRLDLTSPLPMLDMVLM</sequence>
<dbReference type="RefSeq" id="XP_013892811.1">
    <property type="nucleotide sequence ID" value="XM_014037357.1"/>
</dbReference>
<dbReference type="Proteomes" id="UP000054498">
    <property type="component" value="Unassembled WGS sequence"/>
</dbReference>
<dbReference type="Pfam" id="PF07173">
    <property type="entry name" value="GRDP-like"/>
    <property type="match status" value="2"/>
</dbReference>
<keyword evidence="2" id="KW-1185">Reference proteome</keyword>
<organism evidence="1 2">
    <name type="scientific">Monoraphidium neglectum</name>
    <dbReference type="NCBI Taxonomy" id="145388"/>
    <lineage>
        <taxon>Eukaryota</taxon>
        <taxon>Viridiplantae</taxon>
        <taxon>Chlorophyta</taxon>
        <taxon>core chlorophytes</taxon>
        <taxon>Chlorophyceae</taxon>
        <taxon>CS clade</taxon>
        <taxon>Sphaeropleales</taxon>
        <taxon>Selenastraceae</taxon>
        <taxon>Monoraphidium</taxon>
    </lineage>
</organism>
<accession>A0A0D2LW58</accession>